<organism evidence="2">
    <name type="scientific">Bombyx mori</name>
    <name type="common">Silk moth</name>
    <dbReference type="NCBI Taxonomy" id="7091"/>
    <lineage>
        <taxon>Eukaryota</taxon>
        <taxon>Metazoa</taxon>
        <taxon>Ecdysozoa</taxon>
        <taxon>Arthropoda</taxon>
        <taxon>Hexapoda</taxon>
        <taxon>Insecta</taxon>
        <taxon>Pterygota</taxon>
        <taxon>Neoptera</taxon>
        <taxon>Endopterygota</taxon>
        <taxon>Lepidoptera</taxon>
        <taxon>Glossata</taxon>
        <taxon>Ditrysia</taxon>
        <taxon>Bombycoidea</taxon>
        <taxon>Bombycidae</taxon>
        <taxon>Bombycinae</taxon>
        <taxon>Bombyx</taxon>
    </lineage>
</organism>
<keyword evidence="2" id="KW-0489">Methyltransferase</keyword>
<dbReference type="PANTHER" id="PTHR31649">
    <property type="entry name" value="AGAP009604-PA"/>
    <property type="match status" value="1"/>
</dbReference>
<dbReference type="Pfam" id="PF12248">
    <property type="entry name" value="Methyltransf_FA"/>
    <property type="match status" value="1"/>
</dbReference>
<dbReference type="GO" id="GO:0008168">
    <property type="term" value="F:methyltransferase activity"/>
    <property type="evidence" value="ECO:0007669"/>
    <property type="project" value="UniProtKB-KW"/>
</dbReference>
<reference evidence="2" key="1">
    <citation type="submission" date="2012-02" db="EMBL/GenBank/DDBJ databases">
        <title>Characterization of the farnesoic acid O-methyltransferase (FAMeT) cDNA from Bombyx mori.</title>
        <authorList>
            <person name="Liu X.G."/>
            <person name="Ren Y.D."/>
            <person name="An S.H."/>
            <person name="Zhao Z.W."/>
        </authorList>
    </citation>
    <scope>NUCLEOTIDE SEQUENCE</scope>
</reference>
<evidence type="ECO:0000259" key="1">
    <source>
        <dbReference type="Pfam" id="PF12248"/>
    </source>
</evidence>
<name>A0A0U1UCD0_BOMMO</name>
<dbReference type="GO" id="GO:0032259">
    <property type="term" value="P:methylation"/>
    <property type="evidence" value="ECO:0007669"/>
    <property type="project" value="UniProtKB-KW"/>
</dbReference>
<accession>A0A0U1UCD0</accession>
<feature type="domain" description="Farnesoic acid O-methyl transferase" evidence="1">
    <location>
        <begin position="11"/>
        <end position="140"/>
    </location>
</feature>
<evidence type="ECO:0000313" key="2">
    <source>
        <dbReference type="EMBL" id="AFR54361.1"/>
    </source>
</evidence>
<protein>
    <submittedName>
        <fullName evidence="2">Farnesoic acid O-methyltransferase</fullName>
    </submittedName>
</protein>
<dbReference type="EMBL" id="JQ653038">
    <property type="protein sequence ID" value="AFR54361.1"/>
    <property type="molecule type" value="mRNA"/>
</dbReference>
<keyword evidence="2" id="KW-0808">Transferase</keyword>
<dbReference type="AlphaFoldDB" id="A0A0U1UCD0"/>
<dbReference type="InterPro" id="IPR006616">
    <property type="entry name" value="DM9_repeat"/>
</dbReference>
<proteinExistence type="evidence at transcript level"/>
<dbReference type="Pfam" id="PF11901">
    <property type="entry name" value="DM9"/>
    <property type="match status" value="1"/>
</dbReference>
<sequence>MANVMDVATDDNLQYQFFPVSSGSVQFKVRAANDAHIALTTGPQESDPMYEVMIGGWGNAKSVIRKNRTKPDKVEIESPGILNGGEYRGFWVRWDSGIISAGREGEAIPFISWSDPEPFPVYYVGVCTGWGATGSWKIEVPPTAPVAAALYAAPPGYPGGYGGNVPPPSGGAGIWVDVSGGQVPPGAVVGGQDCSGEPLYVARAVHEGATIPGKLVPSHGCAYVPWGGIEHGKPQYQILVGGPNNWVPTSGSNVPPGAFPGGETEDGEPLYIGRVRHEGSLTTGKVQQSHGVCYISFGGQELGFPDYEVLMP</sequence>
<dbReference type="InterPro" id="IPR022041">
    <property type="entry name" value="Methyltransf_FA"/>
</dbReference>
<dbReference type="SMART" id="SM00696">
    <property type="entry name" value="DM9"/>
    <property type="match status" value="2"/>
</dbReference>
<dbReference type="PANTHER" id="PTHR31649:SF1">
    <property type="entry name" value="FARNESOIC ACID O-METHYL TRANSFERASE DOMAIN-CONTAINING PROTEIN"/>
    <property type="match status" value="1"/>
</dbReference>